<feature type="compositionally biased region" description="Basic and acidic residues" evidence="7">
    <location>
        <begin position="7"/>
        <end position="17"/>
    </location>
</feature>
<comment type="subunit">
    <text evidence="6">Associates with 90S and pre-40S pre-ribosomal particles.</text>
</comment>
<dbReference type="PANTHER" id="PTHR21738">
    <property type="entry name" value="RIBOSOMAL RNA PROCESSING PROTEIN 36 HOMOLOG"/>
    <property type="match status" value="1"/>
</dbReference>
<evidence type="ECO:0000256" key="6">
    <source>
        <dbReference type="RuleBase" id="RU368027"/>
    </source>
</evidence>
<dbReference type="Proteomes" id="UP000237271">
    <property type="component" value="Unassembled WGS sequence"/>
</dbReference>
<dbReference type="OrthoDB" id="448446at2759"/>
<comment type="similarity">
    <text evidence="2 6">Belongs to the RRP36 family.</text>
</comment>
<dbReference type="AlphaFoldDB" id="A0A2P4X8B4"/>
<dbReference type="PANTHER" id="PTHR21738:SF0">
    <property type="entry name" value="RIBOSOMAL RNA PROCESSING PROTEIN 36 HOMOLOG"/>
    <property type="match status" value="1"/>
</dbReference>
<comment type="subcellular location">
    <subcellularLocation>
        <location evidence="1 6">Nucleus</location>
        <location evidence="1 6">Nucleolus</location>
    </subcellularLocation>
</comment>
<reference evidence="8 9" key="1">
    <citation type="journal article" date="2017" name="Genome Biol. Evol.">
        <title>Phytophthora megakarya and P. palmivora, closely related causal agents of cacao black pod rot, underwent increases in genome sizes and gene numbers by different mechanisms.</title>
        <authorList>
            <person name="Ali S.S."/>
            <person name="Shao J."/>
            <person name="Lary D.J."/>
            <person name="Kronmiller B."/>
            <person name="Shen D."/>
            <person name="Strem M.D."/>
            <person name="Amoako-Attah I."/>
            <person name="Akrofi A.Y."/>
            <person name="Begoude B.A."/>
            <person name="Ten Hoopen G.M."/>
            <person name="Coulibaly K."/>
            <person name="Kebe B.I."/>
            <person name="Melnick R.L."/>
            <person name="Guiltinan M.J."/>
            <person name="Tyler B.M."/>
            <person name="Meinhardt L.W."/>
            <person name="Bailey B.A."/>
        </authorList>
    </citation>
    <scope>NUCLEOTIDE SEQUENCE [LARGE SCALE GENOMIC DNA]</scope>
    <source>
        <strain evidence="9">sbr112.9</strain>
    </source>
</reference>
<keyword evidence="4 6" id="KW-0698">rRNA processing</keyword>
<feature type="region of interest" description="Disordered" evidence="7">
    <location>
        <begin position="196"/>
        <end position="217"/>
    </location>
</feature>
<evidence type="ECO:0000256" key="3">
    <source>
        <dbReference type="ARBA" id="ARBA00022517"/>
    </source>
</evidence>
<keyword evidence="3 6" id="KW-0690">Ribosome biogenesis</keyword>
<feature type="region of interest" description="Disordered" evidence="7">
    <location>
        <begin position="1"/>
        <end position="58"/>
    </location>
</feature>
<dbReference type="GO" id="GO:0000462">
    <property type="term" value="P:maturation of SSU-rRNA from tricistronic rRNA transcript (SSU-rRNA, 5.8S rRNA, LSU-rRNA)"/>
    <property type="evidence" value="ECO:0007669"/>
    <property type="project" value="TreeGrafter"/>
</dbReference>
<keyword evidence="9" id="KW-1185">Reference proteome</keyword>
<name>A0A2P4X8B4_9STRA</name>
<evidence type="ECO:0000256" key="7">
    <source>
        <dbReference type="SAM" id="MobiDB-lite"/>
    </source>
</evidence>
<dbReference type="Pfam" id="PF06102">
    <property type="entry name" value="RRP36"/>
    <property type="match status" value="1"/>
</dbReference>
<evidence type="ECO:0000313" key="8">
    <source>
        <dbReference type="EMBL" id="POM61792.1"/>
    </source>
</evidence>
<evidence type="ECO:0000256" key="5">
    <source>
        <dbReference type="ARBA" id="ARBA00023242"/>
    </source>
</evidence>
<comment type="function">
    <text evidence="6">Component of the 90S pre-ribosome involved in the maturation of rRNAs. Required for early cleavages of the pre-RNAs in the 40S ribosomal subunit maturation pathway.</text>
</comment>
<comment type="caution">
    <text evidence="8">The sequence shown here is derived from an EMBL/GenBank/DDBJ whole genome shotgun (WGS) entry which is preliminary data.</text>
</comment>
<accession>A0A2P4X8B4</accession>
<evidence type="ECO:0000313" key="9">
    <source>
        <dbReference type="Proteomes" id="UP000237271"/>
    </source>
</evidence>
<evidence type="ECO:0000256" key="4">
    <source>
        <dbReference type="ARBA" id="ARBA00022552"/>
    </source>
</evidence>
<dbReference type="EMBL" id="NCKW01015789">
    <property type="protein sequence ID" value="POM61792.1"/>
    <property type="molecule type" value="Genomic_DNA"/>
</dbReference>
<sequence>MVQQSTDARDVPLEERLRQKKQGFAVQKEATTEPSSSLDAGGRARRANKNQPLELSSKRAVGRFRQVVEVKKKRVLDPRFEAQSGRLNEDLFNKSYAFLDEYKQRELQELKQQLKKTKNMTKKDELKHEIALRQQEMTEKNKQEKIKSALTKRKREEREAVASGKGAFYLKRKDKKKLELQAKFQDLQETGRLSKFMAKKRKKNASKDHRWLPTQRK</sequence>
<dbReference type="GO" id="GO:0005730">
    <property type="term" value="C:nucleolus"/>
    <property type="evidence" value="ECO:0007669"/>
    <property type="project" value="UniProtKB-SubCell"/>
</dbReference>
<evidence type="ECO:0000256" key="1">
    <source>
        <dbReference type="ARBA" id="ARBA00004604"/>
    </source>
</evidence>
<keyword evidence="5 6" id="KW-0539">Nucleus</keyword>
<feature type="region of interest" description="Disordered" evidence="7">
    <location>
        <begin position="136"/>
        <end position="163"/>
    </location>
</feature>
<gene>
    <name evidence="8" type="ORF">PHPALM_29142</name>
</gene>
<feature type="compositionally biased region" description="Basic and acidic residues" evidence="7">
    <location>
        <begin position="136"/>
        <end position="147"/>
    </location>
</feature>
<dbReference type="InterPro" id="IPR009292">
    <property type="entry name" value="RRP36"/>
</dbReference>
<evidence type="ECO:0000256" key="2">
    <source>
        <dbReference type="ARBA" id="ARBA00009418"/>
    </source>
</evidence>
<keyword evidence="6" id="KW-0687">Ribonucleoprotein</keyword>
<proteinExistence type="inferred from homology"/>
<organism evidence="8 9">
    <name type="scientific">Phytophthora palmivora</name>
    <dbReference type="NCBI Taxonomy" id="4796"/>
    <lineage>
        <taxon>Eukaryota</taxon>
        <taxon>Sar</taxon>
        <taxon>Stramenopiles</taxon>
        <taxon>Oomycota</taxon>
        <taxon>Peronosporomycetes</taxon>
        <taxon>Peronosporales</taxon>
        <taxon>Peronosporaceae</taxon>
        <taxon>Phytophthora</taxon>
    </lineage>
</organism>
<protein>
    <recommendedName>
        <fullName evidence="6">rRNA biogenesis protein RRP36</fullName>
    </recommendedName>
</protein>
<dbReference type="GO" id="GO:0030686">
    <property type="term" value="C:90S preribosome"/>
    <property type="evidence" value="ECO:0007669"/>
    <property type="project" value="TreeGrafter"/>
</dbReference>